<evidence type="ECO:0000313" key="6">
    <source>
        <dbReference type="Proteomes" id="UP000663881"/>
    </source>
</evidence>
<feature type="compositionally biased region" description="Polar residues" evidence="2">
    <location>
        <begin position="41"/>
        <end position="52"/>
    </location>
</feature>
<dbReference type="PROSITE" id="PS50086">
    <property type="entry name" value="TBC_RABGAP"/>
    <property type="match status" value="1"/>
</dbReference>
<evidence type="ECO:0000313" key="4">
    <source>
        <dbReference type="EMBL" id="CAF1367248.1"/>
    </source>
</evidence>
<dbReference type="GO" id="GO:0005783">
    <property type="term" value="C:endoplasmic reticulum"/>
    <property type="evidence" value="ECO:0007669"/>
    <property type="project" value="TreeGrafter"/>
</dbReference>
<evidence type="ECO:0000259" key="3">
    <source>
        <dbReference type="PROSITE" id="PS50086"/>
    </source>
</evidence>
<feature type="compositionally biased region" description="Low complexity" evidence="2">
    <location>
        <begin position="98"/>
        <end position="114"/>
    </location>
</feature>
<keyword evidence="1" id="KW-0175">Coiled coil</keyword>
<organism evidence="5 6">
    <name type="scientific">Adineta steineri</name>
    <dbReference type="NCBI Taxonomy" id="433720"/>
    <lineage>
        <taxon>Eukaryota</taxon>
        <taxon>Metazoa</taxon>
        <taxon>Spiralia</taxon>
        <taxon>Gnathifera</taxon>
        <taxon>Rotifera</taxon>
        <taxon>Eurotatoria</taxon>
        <taxon>Bdelloidea</taxon>
        <taxon>Adinetida</taxon>
        <taxon>Adinetidae</taxon>
        <taxon>Adineta</taxon>
    </lineage>
</organism>
<dbReference type="Pfam" id="PF00566">
    <property type="entry name" value="RabGAP-TBC"/>
    <property type="match status" value="1"/>
</dbReference>
<feature type="region of interest" description="Disordered" evidence="2">
    <location>
        <begin position="92"/>
        <end position="118"/>
    </location>
</feature>
<evidence type="ECO:0000256" key="2">
    <source>
        <dbReference type="SAM" id="MobiDB-lite"/>
    </source>
</evidence>
<dbReference type="EMBL" id="CAJOAY010001362">
    <property type="protein sequence ID" value="CAF3832928.1"/>
    <property type="molecule type" value="Genomic_DNA"/>
</dbReference>
<dbReference type="AlphaFoldDB" id="A0A819DFS6"/>
<comment type="caution">
    <text evidence="5">The sequence shown here is derived from an EMBL/GenBank/DDBJ whole genome shotgun (WGS) entry which is preliminary data.</text>
</comment>
<evidence type="ECO:0000313" key="5">
    <source>
        <dbReference type="EMBL" id="CAF3832928.1"/>
    </source>
</evidence>
<dbReference type="InterPro" id="IPR035969">
    <property type="entry name" value="Rab-GAP_TBC_sf"/>
</dbReference>
<dbReference type="Gene3D" id="1.10.8.270">
    <property type="entry name" value="putative rabgap domain of human tbc1 domain family member 14 like domains"/>
    <property type="match status" value="1"/>
</dbReference>
<dbReference type="Gene3D" id="1.10.472.80">
    <property type="entry name" value="Ypt/Rab-GAP domain of gyp1p, domain 3"/>
    <property type="match status" value="1"/>
</dbReference>
<dbReference type="PANTHER" id="PTHR13399">
    <property type="entry name" value="TRANSLOCON-ASSOCIATED PROTEIN TRAP , GAMMA SUBUNIT"/>
    <property type="match status" value="1"/>
</dbReference>
<proteinExistence type="predicted"/>
<evidence type="ECO:0000256" key="1">
    <source>
        <dbReference type="SAM" id="Coils"/>
    </source>
</evidence>
<gene>
    <name evidence="5" type="ORF">OKA104_LOCUS20405</name>
    <name evidence="4" type="ORF">VCS650_LOCUS34655</name>
</gene>
<feature type="region of interest" description="Disordered" evidence="2">
    <location>
        <begin position="792"/>
        <end position="843"/>
    </location>
</feature>
<dbReference type="InterPro" id="IPR000195">
    <property type="entry name" value="Rab-GAP-TBC_dom"/>
</dbReference>
<dbReference type="SMART" id="SM00164">
    <property type="entry name" value="TBC"/>
    <property type="match status" value="1"/>
</dbReference>
<feature type="region of interest" description="Disordered" evidence="2">
    <location>
        <begin position="585"/>
        <end position="631"/>
    </location>
</feature>
<sequence length="962" mass="107920">MADEFSEIDLSDNATPIQSNESPSNLRARRKTFTTAAPKYISNSPSPTNQLNAPIYRNDSYHDLPSPPPLSLLDSSGSLSISFNTPTISNRYMPSPVSSPLPTTIPSDTSSSSPKNLARSAGLTDLTRRAFHFPISKQDSIIDSLLCALYERESSTYGLSSSQDSDTVTTGNCTDQSLNARRLSDDSILNNDDAGFSRTNLANKKILLGIPDLRYLCAQIQQQISQANAVLVKNLRHRDKSLSKIQRNCDIITAILQAGSLKRREDTTMRFSLTPYSGEKGFQQWKDAISVAIRMPGGVPPSIRQKLWISLAMNYIREIHLDWDKTCRFAFNNCSNPDDDQLGIQIVKDLHRTGCSWSSNEHDRATLKRVLLAFARYNKSIGYCQGLNILTAVILDVVDMNEEYALMILIYLIDSILPNFFENNLRALAIDMAVFREWLRVYNGKLHLHLQNLQSSSHDASGTIYEPPLLNVFTIQWFLTLFATCLSRRVALRVWDALMIEGSEVLFRTGLIIWSKLAIPVLKVSTADQFYSVMAQLSVQLLDEKIIDADNLIKEIYNFGVFPTPILSELRQKFSFNITPFQQLSAAATNPPENEKIKRTVQRTNSDDPKIKNNKRSKTKTNTNNDDETATVGDEDMANFVSCFAMLSSSSRNNRLEYHPNDSISSNNPTALSRLTPGAYSNLPTTHKTNTIEDSLSLDISQLRQQYRKLKDRNKQVQVIIQTASNEQKQRTRAPSIHPSVTNATETFRRPTVSSMESSTSRLPSVCSISDGPLINHLLIKPTDVKRNQFKKPVSLKSTSSSSSTAPVQDHRQSKVTQPITTEIIPQPTSSRSKEQEAAEAAELQDEIDQLLISLNLEKPIPTPTPISSINITEQQQQQQIIIEENVQLETVARTLYNYEKSQVTTNEKKETPNFIDRLLTSRTVQIPKYSSFNPFPSRSFNENVAVNGYKLGLYAPDPANR</sequence>
<reference evidence="5" key="1">
    <citation type="submission" date="2021-02" db="EMBL/GenBank/DDBJ databases">
        <authorList>
            <person name="Nowell W R."/>
        </authorList>
    </citation>
    <scope>NUCLEOTIDE SEQUENCE</scope>
</reference>
<protein>
    <recommendedName>
        <fullName evidence="3">Rab-GAP TBC domain-containing protein</fullName>
    </recommendedName>
</protein>
<dbReference type="Proteomes" id="UP000663881">
    <property type="component" value="Unassembled WGS sequence"/>
</dbReference>
<feature type="compositionally biased region" description="Polar residues" evidence="2">
    <location>
        <begin position="12"/>
        <end position="25"/>
    </location>
</feature>
<feature type="coiled-coil region" evidence="1">
    <location>
        <begin position="693"/>
        <end position="727"/>
    </location>
</feature>
<dbReference type="OrthoDB" id="289721at2759"/>
<dbReference type="PANTHER" id="PTHR13399:SF4">
    <property type="entry name" value="TBC1 DOMAIN FAMILY MEMBER 30"/>
    <property type="match status" value="1"/>
</dbReference>
<dbReference type="SUPFAM" id="SSF47923">
    <property type="entry name" value="Ypt/Rab-GAP domain of gyp1p"/>
    <property type="match status" value="2"/>
</dbReference>
<feature type="compositionally biased region" description="Acidic residues" evidence="2">
    <location>
        <begin position="1"/>
        <end position="10"/>
    </location>
</feature>
<accession>A0A819DFS6</accession>
<feature type="domain" description="Rab-GAP TBC" evidence="3">
    <location>
        <begin position="298"/>
        <end position="502"/>
    </location>
</feature>
<name>A0A819DFS6_9BILA</name>
<dbReference type="Proteomes" id="UP000663891">
    <property type="component" value="Unassembled WGS sequence"/>
</dbReference>
<feature type="region of interest" description="Disordered" evidence="2">
    <location>
        <begin position="1"/>
        <end position="69"/>
    </location>
</feature>
<dbReference type="EMBL" id="CAJNON010000740">
    <property type="protein sequence ID" value="CAF1367248.1"/>
    <property type="molecule type" value="Genomic_DNA"/>
</dbReference>